<dbReference type="InterPro" id="IPR005144">
    <property type="entry name" value="ATP-cone_dom"/>
</dbReference>
<dbReference type="Pfam" id="PF03477">
    <property type="entry name" value="ATP-cone"/>
    <property type="match status" value="1"/>
</dbReference>
<dbReference type="GO" id="GO:0008270">
    <property type="term" value="F:zinc ion binding"/>
    <property type="evidence" value="ECO:0007669"/>
    <property type="project" value="InterPro"/>
</dbReference>
<dbReference type="Pfam" id="PF22811">
    <property type="entry name" value="Zn_ribbon_NrdR"/>
    <property type="match status" value="1"/>
</dbReference>
<dbReference type="InterPro" id="IPR055173">
    <property type="entry name" value="NrdR-like_N"/>
</dbReference>
<keyword evidence="4 7" id="KW-0805">Transcription regulation</keyword>
<dbReference type="Proteomes" id="UP000218257">
    <property type="component" value="Chromosome"/>
</dbReference>
<name>A0A0V8M5A7_9CHLR</name>
<evidence type="ECO:0000256" key="6">
    <source>
        <dbReference type="ARBA" id="ARBA00023163"/>
    </source>
</evidence>
<evidence type="ECO:0000313" key="12">
    <source>
        <dbReference type="Proteomes" id="UP000218257"/>
    </source>
</evidence>
<reference evidence="9 12" key="2">
    <citation type="journal article" date="2017" name="Sci. Rep.">
        <title>Isolation and genomic characterization of a Dehalococcoides strain suggests genomic rearrangement during culture.</title>
        <authorList>
            <person name="Yohda M."/>
            <person name="Ikegami K."/>
            <person name="Aita Y."/>
            <person name="Kitajima M."/>
            <person name="Takechi A."/>
            <person name="Iwamoto M."/>
            <person name="Fukuda T."/>
            <person name="Tamura N."/>
            <person name="Shibasaki J."/>
            <person name="Koike S."/>
            <person name="Komatsu D."/>
            <person name="Miyagi S."/>
            <person name="Nishimura M."/>
            <person name="Uchino Y."/>
            <person name="Shiroma A."/>
            <person name="Shimoji M."/>
            <person name="Tamotsu H."/>
            <person name="Ashimine N."/>
            <person name="Shinzato M."/>
            <person name="Ohki S."/>
            <person name="Nakano K."/>
            <person name="Teruya K."/>
            <person name="Satou K."/>
            <person name="Hirano T."/>
            <person name="Yagi O."/>
        </authorList>
    </citation>
    <scope>NUCLEOTIDE SEQUENCE [LARGE SCALE GENOMIC DNA]</scope>
    <source>
        <strain evidence="9 12">UCH-ATV1</strain>
    </source>
</reference>
<evidence type="ECO:0000313" key="9">
    <source>
        <dbReference type="EMBL" id="BAZ96867.1"/>
    </source>
</evidence>
<keyword evidence="2 7" id="KW-0547">Nucleotide-binding</keyword>
<feature type="domain" description="ATP-cone" evidence="8">
    <location>
        <begin position="47"/>
        <end position="137"/>
    </location>
</feature>
<comment type="caution">
    <text evidence="7">Lacks conserved residue(s) required for the propagation of feature annotation.</text>
</comment>
<dbReference type="PATRIC" id="fig|243164.10.peg.324"/>
<dbReference type="EMBL" id="JGYD01000010">
    <property type="protein sequence ID" value="KSV18836.1"/>
    <property type="molecule type" value="Genomic_DNA"/>
</dbReference>
<evidence type="ECO:0000313" key="11">
    <source>
        <dbReference type="Proteomes" id="UP000053577"/>
    </source>
</evidence>
<comment type="similarity">
    <text evidence="7">Belongs to the NrdR family.</text>
</comment>
<dbReference type="EMBL" id="AP017649">
    <property type="protein sequence ID" value="BAZ96867.1"/>
    <property type="molecule type" value="Genomic_DNA"/>
</dbReference>
<dbReference type="SMR" id="A0A0V8M5A7"/>
<evidence type="ECO:0000256" key="1">
    <source>
        <dbReference type="ARBA" id="ARBA00022491"/>
    </source>
</evidence>
<dbReference type="eggNOG" id="COG1327">
    <property type="taxonomic scope" value="Bacteria"/>
</dbReference>
<accession>A0A0V8M5A7</accession>
<reference evidence="10 11" key="1">
    <citation type="journal article" date="2015" name="Sci. Rep.">
        <title>A comparative genomics and reductive dehalogenase gene transcription study of two chloroethene-respiring bacteria, Dehalococcoides mccartyi strains MB and 11a.</title>
        <authorList>
            <person name="Low A."/>
            <person name="Shen Z."/>
            <person name="Cheng D."/>
            <person name="Rogers M.J."/>
            <person name="Lee P.K."/>
            <person name="He J."/>
        </authorList>
    </citation>
    <scope>NUCLEOTIDE SEQUENCE [LARGE SCALE GENOMIC DNA]</scope>
    <source>
        <strain evidence="10 11">MB</strain>
    </source>
</reference>
<dbReference type="PANTHER" id="PTHR30455">
    <property type="entry name" value="TRANSCRIPTIONAL REPRESSOR NRDR"/>
    <property type="match status" value="1"/>
</dbReference>
<evidence type="ECO:0000256" key="2">
    <source>
        <dbReference type="ARBA" id="ARBA00022741"/>
    </source>
</evidence>
<dbReference type="PANTHER" id="PTHR30455:SF2">
    <property type="entry name" value="TRANSCRIPTIONAL REPRESSOR NRDR"/>
    <property type="match status" value="1"/>
</dbReference>
<dbReference type="AlphaFoldDB" id="A0A0V8M5A7"/>
<dbReference type="NCBIfam" id="TIGR00244">
    <property type="entry name" value="transcriptional regulator NrdR"/>
    <property type="match status" value="1"/>
</dbReference>
<sequence length="175" mass="20054">MNCPYCSHPDTKVIDSRDVDDGVRRRRECVVCGQRFTTYERFQPAGLFVVKKDQRREEFNKEKLLSGLRRACEKRPLPAGAVDKIAGDIEAELYNMGKAEIPSTLLGDMVMEKLKALDNIAYVRFASVYREFTDITQLKKVVDNLVSGQDEGIHKGQLSLLPEDRVSPKTRYQRR</sequence>
<proteinExistence type="inferred from homology"/>
<evidence type="ECO:0000256" key="4">
    <source>
        <dbReference type="ARBA" id="ARBA00023015"/>
    </source>
</evidence>
<dbReference type="GO" id="GO:0003677">
    <property type="term" value="F:DNA binding"/>
    <property type="evidence" value="ECO:0007669"/>
    <property type="project" value="UniProtKB-KW"/>
</dbReference>
<dbReference type="GO" id="GO:0045892">
    <property type="term" value="P:negative regulation of DNA-templated transcription"/>
    <property type="evidence" value="ECO:0007669"/>
    <property type="project" value="UniProtKB-UniRule"/>
</dbReference>
<evidence type="ECO:0000256" key="5">
    <source>
        <dbReference type="ARBA" id="ARBA00023125"/>
    </source>
</evidence>
<keyword evidence="1 7" id="KW-0678">Repressor</keyword>
<evidence type="ECO:0000256" key="7">
    <source>
        <dbReference type="HAMAP-Rule" id="MF_00440"/>
    </source>
</evidence>
<dbReference type="InterPro" id="IPR003796">
    <property type="entry name" value="RNR_NrdR-like"/>
</dbReference>
<dbReference type="GO" id="GO:0005524">
    <property type="term" value="F:ATP binding"/>
    <property type="evidence" value="ECO:0007669"/>
    <property type="project" value="UniProtKB-UniRule"/>
</dbReference>
<keyword evidence="5 7" id="KW-0238">DNA-binding</keyword>
<dbReference type="HAMAP" id="MF_00440">
    <property type="entry name" value="NrdR"/>
    <property type="match status" value="1"/>
</dbReference>
<gene>
    <name evidence="7" type="primary">nrdR</name>
    <name evidence="10" type="ORF">DA01_02355</name>
    <name evidence="9" type="ORF">DEHALATV1_0239</name>
</gene>
<keyword evidence="6 7" id="KW-0804">Transcription</keyword>
<dbReference type="Proteomes" id="UP000053577">
    <property type="component" value="Unassembled WGS sequence"/>
</dbReference>
<evidence type="ECO:0000259" key="8">
    <source>
        <dbReference type="PROSITE" id="PS51161"/>
    </source>
</evidence>
<dbReference type="PROSITE" id="PS51161">
    <property type="entry name" value="ATP_CONE"/>
    <property type="match status" value="1"/>
</dbReference>
<keyword evidence="3 7" id="KW-0067">ATP-binding</keyword>
<evidence type="ECO:0000313" key="10">
    <source>
        <dbReference type="EMBL" id="KSV18836.1"/>
    </source>
</evidence>
<evidence type="ECO:0000256" key="3">
    <source>
        <dbReference type="ARBA" id="ARBA00022840"/>
    </source>
</evidence>
<dbReference type="GeneID" id="3230365"/>
<dbReference type="RefSeq" id="WP_010936124.1">
    <property type="nucleotide sequence ID" value="NZ_AP017649.1"/>
</dbReference>
<protein>
    <recommendedName>
        <fullName evidence="7">Transcriptional repressor NrdR</fullName>
    </recommendedName>
</protein>
<organism evidence="10 11">
    <name type="scientific">Dehalococcoides mccartyi</name>
    <dbReference type="NCBI Taxonomy" id="61435"/>
    <lineage>
        <taxon>Bacteria</taxon>
        <taxon>Bacillati</taxon>
        <taxon>Chloroflexota</taxon>
        <taxon>Dehalococcoidia</taxon>
        <taxon>Dehalococcoidales</taxon>
        <taxon>Dehalococcoidaceae</taxon>
        <taxon>Dehalococcoides</taxon>
    </lineage>
</organism>
<dbReference type="OrthoDB" id="9807461at2"/>
<comment type="function">
    <text evidence="7">Negatively regulates transcription of bacterial ribonucleotide reductase nrd genes and operons by binding to NrdR-boxes.</text>
</comment>